<comment type="caution">
    <text evidence="5">The sequence shown here is derived from an EMBL/GenBank/DDBJ whole genome shotgun (WGS) entry which is preliminary data.</text>
</comment>
<reference evidence="7" key="1">
    <citation type="submission" date="2009-12" db="EMBL/GenBank/DDBJ databases">
        <title>Sequence of Clostridiales genomosp. BVAB3 str. UPII9-5.</title>
        <authorList>
            <person name="Madupu R."/>
            <person name="Durkin A.S."/>
            <person name="Torralba M."/>
            <person name="Methe B."/>
            <person name="Sutton G.G."/>
            <person name="Strausberg R.L."/>
            <person name="Nelson K.E."/>
        </authorList>
    </citation>
    <scope>NUCLEOTIDE SEQUENCE [LARGE SCALE GENOMIC DNA]</scope>
    <source>
        <strain evidence="7">28L</strain>
    </source>
</reference>
<keyword evidence="3" id="KW-0520">NAD</keyword>
<dbReference type="OrthoDB" id="9803333at2"/>
<evidence type="ECO:0000256" key="3">
    <source>
        <dbReference type="ARBA" id="ARBA00023027"/>
    </source>
</evidence>
<dbReference type="Pfam" id="PF13561">
    <property type="entry name" value="adh_short_C2"/>
    <property type="match status" value="1"/>
</dbReference>
<evidence type="ECO:0000256" key="1">
    <source>
        <dbReference type="ARBA" id="ARBA00006484"/>
    </source>
</evidence>
<dbReference type="STRING" id="699218.HMPREF0889_1121"/>
<dbReference type="AlphaFoldDB" id="D3LVW4"/>
<dbReference type="EMBL" id="AFIJ01000007">
    <property type="protein sequence ID" value="EGL42086.1"/>
    <property type="molecule type" value="Genomic_DNA"/>
</dbReference>
<dbReference type="PROSITE" id="PS00061">
    <property type="entry name" value="ADH_SHORT"/>
    <property type="match status" value="1"/>
</dbReference>
<dbReference type="Gene3D" id="3.40.50.720">
    <property type="entry name" value="NAD(P)-binding Rossmann-like Domain"/>
    <property type="match status" value="1"/>
</dbReference>
<evidence type="ECO:0000313" key="7">
    <source>
        <dbReference type="Proteomes" id="UP000003242"/>
    </source>
</evidence>
<dbReference type="PRINTS" id="PR00081">
    <property type="entry name" value="GDHRDH"/>
</dbReference>
<dbReference type="InterPro" id="IPR020904">
    <property type="entry name" value="Sc_DH/Rdtase_CS"/>
</dbReference>
<feature type="domain" description="Ketoreductase" evidence="4">
    <location>
        <begin position="5"/>
        <end position="187"/>
    </location>
</feature>
<keyword evidence="2" id="KW-0560">Oxidoreductase</keyword>
<dbReference type="CDD" id="cd05233">
    <property type="entry name" value="SDR_c"/>
    <property type="match status" value="1"/>
</dbReference>
<dbReference type="eggNOG" id="COG1028">
    <property type="taxonomic scope" value="Bacteria"/>
</dbReference>
<dbReference type="EMBL" id="ADGP01000021">
    <property type="protein sequence ID" value="EFD93767.1"/>
    <property type="molecule type" value="Genomic_DNA"/>
</dbReference>
<proteinExistence type="inferred from homology"/>
<gene>
    <name evidence="5" type="ORF">HMPREF0889_1121</name>
    <name evidence="6" type="ORF">HMPREF1039_0187</name>
</gene>
<evidence type="ECO:0000256" key="2">
    <source>
        <dbReference type="ARBA" id="ARBA00023002"/>
    </source>
</evidence>
<organism evidence="5 7">
    <name type="scientific">Megasphaera lornae</name>
    <dbReference type="NCBI Taxonomy" id="1000568"/>
    <lineage>
        <taxon>Bacteria</taxon>
        <taxon>Bacillati</taxon>
        <taxon>Bacillota</taxon>
        <taxon>Negativicutes</taxon>
        <taxon>Veillonellales</taxon>
        <taxon>Veillonellaceae</taxon>
        <taxon>Megasphaera</taxon>
    </lineage>
</organism>
<name>D3LVW4_9FIRM</name>
<sequence length="250" mass="26540">MDSKKTIVISGGTSGIGLATARILVAQGHNVILLGRSVEKGEKAVDTLAAYAGQVRFIAADVCDESACQRALAQGEIYFGAVHGLVTAAGQYEEKLLQYETLAAIEKLFAVNVYGTMTLCRLIQPYLRRSAGGSIVTVSSDAGLQGNVACSVYGATKGAIVAFTKSYALEAAPYGIRVNCVCPGDVQTPLLREQLQRNPKLTMSELREHYPLYRIAEPAEVGEVIAFLLSEKASFMTGTAVPVDGGLTSW</sequence>
<comment type="similarity">
    <text evidence="1">Belongs to the short-chain dehydrogenases/reductases (SDR) family.</text>
</comment>
<accession>D3LVW4</accession>
<dbReference type="RefSeq" id="WP_007390547.1">
    <property type="nucleotide sequence ID" value="NZ_ADGP01000021.1"/>
</dbReference>
<evidence type="ECO:0000313" key="6">
    <source>
        <dbReference type="EMBL" id="EGL42086.1"/>
    </source>
</evidence>
<dbReference type="PRINTS" id="PR00080">
    <property type="entry name" value="SDRFAMILY"/>
</dbReference>
<dbReference type="GO" id="GO:0016491">
    <property type="term" value="F:oxidoreductase activity"/>
    <property type="evidence" value="ECO:0007669"/>
    <property type="project" value="UniProtKB-KW"/>
</dbReference>
<dbReference type="PANTHER" id="PTHR24321">
    <property type="entry name" value="DEHYDROGENASES, SHORT CHAIN"/>
    <property type="match status" value="1"/>
</dbReference>
<dbReference type="FunFam" id="3.40.50.720:FF:000084">
    <property type="entry name" value="Short-chain dehydrogenase reductase"/>
    <property type="match status" value="1"/>
</dbReference>
<dbReference type="SMART" id="SM00822">
    <property type="entry name" value="PKS_KR"/>
    <property type="match status" value="1"/>
</dbReference>
<reference evidence="5" key="2">
    <citation type="submission" date="2009-12" db="EMBL/GenBank/DDBJ databases">
        <authorList>
            <person name="Madupu R."/>
            <person name="Durkin A.S."/>
            <person name="Torralba M."/>
            <person name="Methe B."/>
            <person name="Sutton G.G."/>
            <person name="Strausberg R.L."/>
            <person name="Nelson K.E."/>
        </authorList>
    </citation>
    <scope>NUCLEOTIDE SEQUENCE</scope>
    <source>
        <strain evidence="5">28L</strain>
    </source>
</reference>
<evidence type="ECO:0000313" key="8">
    <source>
        <dbReference type="Proteomes" id="UP000004018"/>
    </source>
</evidence>
<dbReference type="InterPro" id="IPR057326">
    <property type="entry name" value="KR_dom"/>
</dbReference>
<dbReference type="PANTHER" id="PTHR24321:SF8">
    <property type="entry name" value="ESTRADIOL 17-BETA-DEHYDROGENASE 8-RELATED"/>
    <property type="match status" value="1"/>
</dbReference>
<evidence type="ECO:0000313" key="5">
    <source>
        <dbReference type="EMBL" id="EFD93767.1"/>
    </source>
</evidence>
<dbReference type="Proteomes" id="UP000004018">
    <property type="component" value="Unassembled WGS sequence"/>
</dbReference>
<dbReference type="Proteomes" id="UP000003242">
    <property type="component" value="Unassembled WGS sequence"/>
</dbReference>
<protein>
    <submittedName>
        <fullName evidence="5">Oxidoreductase, short chain dehydrogenase/reductase family protein</fullName>
    </submittedName>
</protein>
<keyword evidence="8" id="KW-1185">Reference proteome</keyword>
<dbReference type="SUPFAM" id="SSF51735">
    <property type="entry name" value="NAD(P)-binding Rossmann-fold domains"/>
    <property type="match status" value="1"/>
</dbReference>
<dbReference type="InterPro" id="IPR002347">
    <property type="entry name" value="SDR_fam"/>
</dbReference>
<dbReference type="GO" id="GO:0008206">
    <property type="term" value="P:bile acid metabolic process"/>
    <property type="evidence" value="ECO:0007669"/>
    <property type="project" value="UniProtKB-ARBA"/>
</dbReference>
<reference evidence="6 8" key="3">
    <citation type="submission" date="2011-04" db="EMBL/GenBank/DDBJ databases">
        <authorList>
            <person name="Harkins D.M."/>
            <person name="Madupu R."/>
            <person name="Durkin A.S."/>
            <person name="Torralba M."/>
            <person name="Methe B."/>
            <person name="Sutton G.G."/>
            <person name="Nelson K.E."/>
        </authorList>
    </citation>
    <scope>NUCLEOTIDE SEQUENCE [LARGE SCALE GENOMIC DNA]</scope>
    <source>
        <strain evidence="6 8">UPII 199-6</strain>
    </source>
</reference>
<dbReference type="InterPro" id="IPR036291">
    <property type="entry name" value="NAD(P)-bd_dom_sf"/>
</dbReference>
<evidence type="ECO:0000259" key="4">
    <source>
        <dbReference type="SMART" id="SM00822"/>
    </source>
</evidence>